<evidence type="ECO:0000256" key="1">
    <source>
        <dbReference type="SAM" id="Phobius"/>
    </source>
</evidence>
<evidence type="ECO:0000313" key="3">
    <source>
        <dbReference type="EMBL" id="SBV67823.1"/>
    </source>
</evidence>
<keyword evidence="1" id="KW-0472">Membrane</keyword>
<dbReference type="EMBL" id="FLUB01000020">
    <property type="protein sequence ID" value="SBV67823.1"/>
    <property type="molecule type" value="Genomic_DNA"/>
</dbReference>
<accession>A0A212IM39</accession>
<dbReference type="InterPro" id="IPR020269">
    <property type="entry name" value="Phage_Mu_Releasin"/>
</dbReference>
<reference evidence="3" key="1">
    <citation type="submission" date="2016-04" db="EMBL/GenBank/DDBJ databases">
        <authorList>
            <person name="Evans L.H."/>
            <person name="Alamgir A."/>
            <person name="Owens N."/>
            <person name="Weber N.D."/>
            <person name="Virtaneva K."/>
            <person name="Barbian K."/>
            <person name="Babar A."/>
            <person name="Rosenke K."/>
        </authorList>
    </citation>
    <scope>NUCLEOTIDE SEQUENCE</scope>
    <source>
        <strain evidence="2">86-2</strain>
        <strain evidence="3">92-3</strain>
    </source>
</reference>
<dbReference type="Pfam" id="PF10805">
    <property type="entry name" value="DUF2730"/>
    <property type="match status" value="1"/>
</dbReference>
<gene>
    <name evidence="2" type="ORF">KL86CIT2_50061</name>
    <name evidence="3" type="ORF">KM92CIT3_80550</name>
</gene>
<sequence length="100" mass="11624">MDWEVVKGNWAIIWALFMSGVNLIQLLLAKTYVKREELELVRNRLQGLENTIAVLPSQKDLHQLQLEMSNLRGELRELAPSIRQVSRISDLLLENELKDK</sequence>
<organism evidence="3">
    <name type="scientific">uncultured Citrobacter sp</name>
    <dbReference type="NCBI Taxonomy" id="200446"/>
    <lineage>
        <taxon>Bacteria</taxon>
        <taxon>Pseudomonadati</taxon>
        <taxon>Pseudomonadota</taxon>
        <taxon>Gammaproteobacteria</taxon>
        <taxon>Enterobacterales</taxon>
        <taxon>Enterobacteriaceae</taxon>
        <taxon>Citrobacter</taxon>
        <taxon>environmental samples</taxon>
    </lineage>
</organism>
<dbReference type="RefSeq" id="WP_116359948.1">
    <property type="nucleotide sequence ID" value="NZ_LT598669.1"/>
</dbReference>
<keyword evidence="1" id="KW-1133">Transmembrane helix</keyword>
<dbReference type="EMBL" id="FLUA01000049">
    <property type="protein sequence ID" value="SBV66209.1"/>
    <property type="molecule type" value="Genomic_DNA"/>
</dbReference>
<name>A0A212IM39_9ENTR</name>
<protein>
    <recommendedName>
        <fullName evidence="4">DUF2730 domain-containing protein</fullName>
    </recommendedName>
</protein>
<proteinExistence type="predicted"/>
<keyword evidence="1" id="KW-0812">Transmembrane</keyword>
<dbReference type="AlphaFoldDB" id="A0A212IM39"/>
<evidence type="ECO:0008006" key="4">
    <source>
        <dbReference type="Google" id="ProtNLM"/>
    </source>
</evidence>
<evidence type="ECO:0000313" key="2">
    <source>
        <dbReference type="EMBL" id="SBV66209.1"/>
    </source>
</evidence>
<feature type="transmembrane region" description="Helical" evidence="1">
    <location>
        <begin position="12"/>
        <end position="33"/>
    </location>
</feature>